<evidence type="ECO:0000256" key="1">
    <source>
        <dbReference type="ARBA" id="ARBA00004651"/>
    </source>
</evidence>
<evidence type="ECO:0000259" key="8">
    <source>
        <dbReference type="Pfam" id="PF02687"/>
    </source>
</evidence>
<feature type="transmembrane region" description="Helical" evidence="7">
    <location>
        <begin position="274"/>
        <end position="297"/>
    </location>
</feature>
<comment type="caution">
    <text evidence="10">The sequence shown here is derived from an EMBL/GenBank/DDBJ whole genome shotgun (WGS) entry which is preliminary data.</text>
</comment>
<evidence type="ECO:0000313" key="10">
    <source>
        <dbReference type="EMBL" id="GAA4340889.1"/>
    </source>
</evidence>
<dbReference type="PANTHER" id="PTHR30489:SF0">
    <property type="entry name" value="LIPOPROTEIN-RELEASING SYSTEM TRANSMEMBRANE PROTEIN LOLE"/>
    <property type="match status" value="1"/>
</dbReference>
<sequence length="406" mass="45542">MSFSSFIAGRITFKSKRTFSKLIVRIAIIGIMLGLGVMILSLAVVQGFKQEISVKVRGFSGDMQVVNFDSNNSYEISPFKADDDFVARTLKNNLIKQVMPFATKPGIIRANDEIEGVVLKGVDKNYDFSFFQKALLSGKVIDFTDSAAAQKQIMISRHTADRLRLKVGDKFIMYFVQEPLKKRPFTICGIFSAGVDEVDRNFVVGNLSVIRRLNNWDENQIGGYEVKIGDIDQIDRATDILEANMPPTLKSYTIMELYPTIFEWLGLLDVNAQVMLILMLVVAVINMISALLIMILERTAMIGMFKALGASNWNIRKIFLYNASYLIGVGLFLGNVFGLGLGWFQDKTHFFTLDPASYYMNFVPVQIGWFEVVVLNLGTLLICLLVLIIPSTLVSKVSPVKAIRFK</sequence>
<dbReference type="RefSeq" id="WP_345214229.1">
    <property type="nucleotide sequence ID" value="NZ_BAABFT010000027.1"/>
</dbReference>
<protein>
    <submittedName>
        <fullName evidence="10">FtsX-like permease family protein</fullName>
    </submittedName>
</protein>
<dbReference type="EMBL" id="BAABFT010000027">
    <property type="protein sequence ID" value="GAA4340889.1"/>
    <property type="molecule type" value="Genomic_DNA"/>
</dbReference>
<evidence type="ECO:0000256" key="7">
    <source>
        <dbReference type="SAM" id="Phobius"/>
    </source>
</evidence>
<feature type="transmembrane region" description="Helical" evidence="7">
    <location>
        <begin position="22"/>
        <end position="45"/>
    </location>
</feature>
<gene>
    <name evidence="10" type="ORF">GCM10023149_52700</name>
</gene>
<dbReference type="PANTHER" id="PTHR30489">
    <property type="entry name" value="LIPOPROTEIN-RELEASING SYSTEM TRANSMEMBRANE PROTEIN LOLE"/>
    <property type="match status" value="1"/>
</dbReference>
<keyword evidence="6 7" id="KW-0472">Membrane</keyword>
<name>A0ABP8HL59_9SPHI</name>
<evidence type="ECO:0000256" key="3">
    <source>
        <dbReference type="ARBA" id="ARBA00022475"/>
    </source>
</evidence>
<evidence type="ECO:0000313" key="11">
    <source>
        <dbReference type="Proteomes" id="UP001500582"/>
    </source>
</evidence>
<reference evidence="11" key="1">
    <citation type="journal article" date="2019" name="Int. J. Syst. Evol. Microbiol.">
        <title>The Global Catalogue of Microorganisms (GCM) 10K type strain sequencing project: providing services to taxonomists for standard genome sequencing and annotation.</title>
        <authorList>
            <consortium name="The Broad Institute Genomics Platform"/>
            <consortium name="The Broad Institute Genome Sequencing Center for Infectious Disease"/>
            <person name="Wu L."/>
            <person name="Ma J."/>
        </authorList>
    </citation>
    <scope>NUCLEOTIDE SEQUENCE [LARGE SCALE GENOMIC DNA]</scope>
    <source>
        <strain evidence="11">JCM 17705</strain>
    </source>
</reference>
<feature type="transmembrane region" description="Helical" evidence="7">
    <location>
        <begin position="367"/>
        <end position="389"/>
    </location>
</feature>
<dbReference type="InterPro" id="IPR003838">
    <property type="entry name" value="ABC3_permease_C"/>
</dbReference>
<proteinExistence type="inferred from homology"/>
<evidence type="ECO:0000256" key="2">
    <source>
        <dbReference type="ARBA" id="ARBA00005236"/>
    </source>
</evidence>
<accession>A0ABP8HL59</accession>
<keyword evidence="11" id="KW-1185">Reference proteome</keyword>
<organism evidence="10 11">
    <name type="scientific">Mucilaginibacter gynuensis</name>
    <dbReference type="NCBI Taxonomy" id="1302236"/>
    <lineage>
        <taxon>Bacteria</taxon>
        <taxon>Pseudomonadati</taxon>
        <taxon>Bacteroidota</taxon>
        <taxon>Sphingobacteriia</taxon>
        <taxon>Sphingobacteriales</taxon>
        <taxon>Sphingobacteriaceae</taxon>
        <taxon>Mucilaginibacter</taxon>
    </lineage>
</organism>
<dbReference type="Proteomes" id="UP001500582">
    <property type="component" value="Unassembled WGS sequence"/>
</dbReference>
<evidence type="ECO:0000259" key="9">
    <source>
        <dbReference type="Pfam" id="PF12704"/>
    </source>
</evidence>
<comment type="subcellular location">
    <subcellularLocation>
        <location evidence="1">Cell membrane</location>
        <topology evidence="1">Multi-pass membrane protein</topology>
    </subcellularLocation>
</comment>
<keyword evidence="3" id="KW-1003">Cell membrane</keyword>
<comment type="similarity">
    <text evidence="2">Belongs to the ABC-4 integral membrane protein family. LolC/E subfamily.</text>
</comment>
<evidence type="ECO:0000256" key="5">
    <source>
        <dbReference type="ARBA" id="ARBA00022989"/>
    </source>
</evidence>
<dbReference type="InterPro" id="IPR025857">
    <property type="entry name" value="MacB_PCD"/>
</dbReference>
<dbReference type="Pfam" id="PF02687">
    <property type="entry name" value="FtsX"/>
    <property type="match status" value="1"/>
</dbReference>
<feature type="domain" description="MacB-like periplasmic core" evidence="9">
    <location>
        <begin position="26"/>
        <end position="242"/>
    </location>
</feature>
<dbReference type="Pfam" id="PF12704">
    <property type="entry name" value="MacB_PCD"/>
    <property type="match status" value="1"/>
</dbReference>
<evidence type="ECO:0000256" key="6">
    <source>
        <dbReference type="ARBA" id="ARBA00023136"/>
    </source>
</evidence>
<evidence type="ECO:0000256" key="4">
    <source>
        <dbReference type="ARBA" id="ARBA00022692"/>
    </source>
</evidence>
<keyword evidence="4 7" id="KW-0812">Transmembrane</keyword>
<feature type="transmembrane region" description="Helical" evidence="7">
    <location>
        <begin position="318"/>
        <end position="344"/>
    </location>
</feature>
<feature type="domain" description="ABC3 transporter permease C-terminal" evidence="8">
    <location>
        <begin position="274"/>
        <end position="399"/>
    </location>
</feature>
<dbReference type="InterPro" id="IPR051447">
    <property type="entry name" value="Lipoprotein-release_system"/>
</dbReference>
<keyword evidence="5 7" id="KW-1133">Transmembrane helix</keyword>